<name>A0A3M0G721_9ACTN</name>
<dbReference type="EMBL" id="REFW01000002">
    <property type="protein sequence ID" value="RMB59927.1"/>
    <property type="molecule type" value="Genomic_DNA"/>
</dbReference>
<evidence type="ECO:0000313" key="2">
    <source>
        <dbReference type="Proteomes" id="UP000275256"/>
    </source>
</evidence>
<organism evidence="1 2">
    <name type="scientific">Tessaracoccus antarcticus</name>
    <dbReference type="NCBI Taxonomy" id="2479848"/>
    <lineage>
        <taxon>Bacteria</taxon>
        <taxon>Bacillati</taxon>
        <taxon>Actinomycetota</taxon>
        <taxon>Actinomycetes</taxon>
        <taxon>Propionibacteriales</taxon>
        <taxon>Propionibacteriaceae</taxon>
        <taxon>Tessaracoccus</taxon>
    </lineage>
</organism>
<reference evidence="1 2" key="1">
    <citation type="submission" date="2018-10" db="EMBL/GenBank/DDBJ databases">
        <title>Tessaracoccus antarcticuss sp. nov., isolated from sediment.</title>
        <authorList>
            <person name="Zhou L.Y."/>
            <person name="Du Z.J."/>
        </authorList>
    </citation>
    <scope>NUCLEOTIDE SEQUENCE [LARGE SCALE GENOMIC DNA]</scope>
    <source>
        <strain evidence="1 2">JDX10</strain>
    </source>
</reference>
<sequence>MTEHPSPQVAQLMAGIVDDRARMWALVSEVVSRPDTSVAQRLTSGAWVEDMQRSVQWLGDAAERFRPGLVALGEAADAAPVTLESLLAGFDDITSRERTHLAGVIDDLLVQLAAEKRSWSGGDHEHAKTLRLAQHDQLHKRMVPAVQQWCYDALNQQSTPVLSALAKVLVIVLGMETGRDFERAVEGEGFHITDAYVATMSPGPDSPRPE</sequence>
<comment type="caution">
    <text evidence="1">The sequence shown here is derived from an EMBL/GenBank/DDBJ whole genome shotgun (WGS) entry which is preliminary data.</text>
</comment>
<accession>A0A3M0G721</accession>
<protein>
    <submittedName>
        <fullName evidence="1">Uncharacterized protein</fullName>
    </submittedName>
</protein>
<gene>
    <name evidence="1" type="ORF">EAX62_09355</name>
</gene>
<dbReference type="RefSeq" id="WP_121901407.1">
    <property type="nucleotide sequence ID" value="NZ_REFW01000002.1"/>
</dbReference>
<keyword evidence="2" id="KW-1185">Reference proteome</keyword>
<dbReference type="Proteomes" id="UP000275256">
    <property type="component" value="Unassembled WGS sequence"/>
</dbReference>
<evidence type="ECO:0000313" key="1">
    <source>
        <dbReference type="EMBL" id="RMB59927.1"/>
    </source>
</evidence>
<dbReference type="AlphaFoldDB" id="A0A3M0G721"/>
<dbReference type="OrthoDB" id="5144869at2"/>
<proteinExistence type="predicted"/>